<dbReference type="Proteomes" id="UP000647980">
    <property type="component" value="Unassembled WGS sequence"/>
</dbReference>
<protein>
    <recommendedName>
        <fullName evidence="3">Asparagine synthetase domain-containing protein</fullName>
    </recommendedName>
</protein>
<dbReference type="RefSeq" id="WP_135096378.1">
    <property type="nucleotide sequence ID" value="NZ_JADGLW010000002.1"/>
</dbReference>
<proteinExistence type="predicted"/>
<dbReference type="SUPFAM" id="SSF52402">
    <property type="entry name" value="Adenine nucleotide alpha hydrolases-like"/>
    <property type="match status" value="1"/>
</dbReference>
<dbReference type="EMBL" id="JADGLW010000002">
    <property type="protein sequence ID" value="MBF0753091.1"/>
    <property type="molecule type" value="Genomic_DNA"/>
</dbReference>
<keyword evidence="2" id="KW-1185">Reference proteome</keyword>
<dbReference type="Gene3D" id="3.40.50.620">
    <property type="entry name" value="HUPs"/>
    <property type="match status" value="1"/>
</dbReference>
<comment type="caution">
    <text evidence="1">The sequence shown here is derived from an EMBL/GenBank/DDBJ whole genome shotgun (WGS) entry which is preliminary data.</text>
</comment>
<sequence length="599" mass="70839">MAVNSYRKDQFLITRGKLENIPEYLNQVEKLTSAYFYYEKSSNLTQVIDEDVNIIMLGYVLDIRDSKKDSNEILKHLSKQYKISREYFYDALDYLNGRYILIVDDSDDTQVYTDATSMKPIYYWNKELFGSHEVIVREVVKKNRNVTLKTRWTNGYMDYTGTQSIYKFNCNNYFSFKENQFSRYFPRYDIENQSAEEIAEKTIPFLKNQVEWLSKLDKTLYLSLTGGMDSKVSLAILKSIKSKLNLFTYLIDFEKEKEGPRKDIYTRDKELVDRLVYNFDLKHKYYNFEDLNIPDEFIKQMKYNFSSAHSDEVAYLVRENMDFNSIHIKSNIYEMAKLPYTQSGYKVTKIEDGYNISKKWLPRSIRDKNDIGKKMYLDAARRCNLNREEILNANLSMMLYLESKLSNWHSSITQETEAIQETFIFFNSKFLLRNLLSLKMDERRNTILLSLYIKAFWPFLNYQVANSYNTLDVYRSNRIELVHPIESLRIVNPMNVSMKTIENKVTVKPYDGIALRDTNISFEVVNDSSEDVSVNIKSNYSHPEKNIFIIINKKKLSINNYIEGQNINIKGKTSIQVQIEYRKNFKYNSWVKAGELTIG</sequence>
<evidence type="ECO:0008006" key="3">
    <source>
        <dbReference type="Google" id="ProtNLM"/>
    </source>
</evidence>
<dbReference type="InterPro" id="IPR014729">
    <property type="entry name" value="Rossmann-like_a/b/a_fold"/>
</dbReference>
<accession>A0ABR9XVW8</accession>
<reference evidence="1 2" key="1">
    <citation type="submission" date="2020-10" db="EMBL/GenBank/DDBJ databases">
        <title>Mouse Oral microbiota.</title>
        <authorList>
            <person name="Joseph S."/>
            <person name="Aduse-Opoku J."/>
        </authorList>
    </citation>
    <scope>NUCLEOTIDE SEQUENCE [LARGE SCALE GENOMIC DNA]</scope>
    <source>
        <strain evidence="1 2">19428wE5_W307</strain>
    </source>
</reference>
<evidence type="ECO:0000313" key="1">
    <source>
        <dbReference type="EMBL" id="MBF0753091.1"/>
    </source>
</evidence>
<evidence type="ECO:0000313" key="2">
    <source>
        <dbReference type="Proteomes" id="UP000647980"/>
    </source>
</evidence>
<name>A0ABR9XVW8_9STAP</name>
<organism evidence="1 2">
    <name type="scientific">Jeotgalicoccus nanhaiensis</name>
    <dbReference type="NCBI Taxonomy" id="568603"/>
    <lineage>
        <taxon>Bacteria</taxon>
        <taxon>Bacillati</taxon>
        <taxon>Bacillota</taxon>
        <taxon>Bacilli</taxon>
        <taxon>Bacillales</taxon>
        <taxon>Staphylococcaceae</taxon>
        <taxon>Jeotgalicoccus</taxon>
    </lineage>
</organism>
<gene>
    <name evidence="1" type="ORF">IR135_02310</name>
</gene>